<dbReference type="AlphaFoldDB" id="A0A936Z4U2"/>
<accession>A0A936Z4U2</accession>
<protein>
    <submittedName>
        <fullName evidence="2">Class I SAM-dependent methyltransferase</fullName>
    </submittedName>
</protein>
<evidence type="ECO:0000313" key="2">
    <source>
        <dbReference type="EMBL" id="MBL0395018.1"/>
    </source>
</evidence>
<sequence>MDSAALIEHNIRAHDRVADSYAAEHGEIYNPIEQARLRATLAAALGEVRSGGLRALDFGAGAGNLTDHLVALGAQVRAADVSPEFLRQLSARGIAAAQLNGEDLREFADASFDFVGTYSVLHHVPDYLKAVREMARVLRPGGILYIDHEVAPGYWAPSDAYRAYWAEFAPPRSFGTRLLNLTRPSWYVMRMRLLLNPRYKPEGDIHVWPDDHIEWNWIEEAAACEVLQRTDYLLCRRDCPQHLYERYKDRCADVRVMVARKPG</sequence>
<dbReference type="PANTHER" id="PTHR42912">
    <property type="entry name" value="METHYLTRANSFERASE"/>
    <property type="match status" value="1"/>
</dbReference>
<feature type="domain" description="Methyltransferase type 11" evidence="1">
    <location>
        <begin position="56"/>
        <end position="146"/>
    </location>
</feature>
<keyword evidence="3" id="KW-1185">Reference proteome</keyword>
<evidence type="ECO:0000259" key="1">
    <source>
        <dbReference type="Pfam" id="PF08241"/>
    </source>
</evidence>
<dbReference type="EMBL" id="JAEQNE010000011">
    <property type="protein sequence ID" value="MBL0395018.1"/>
    <property type="molecule type" value="Genomic_DNA"/>
</dbReference>
<organism evidence="2 3">
    <name type="scientific">Ramlibacter monticola</name>
    <dbReference type="NCBI Taxonomy" id="1926872"/>
    <lineage>
        <taxon>Bacteria</taxon>
        <taxon>Pseudomonadati</taxon>
        <taxon>Pseudomonadota</taxon>
        <taxon>Betaproteobacteria</taxon>
        <taxon>Burkholderiales</taxon>
        <taxon>Comamonadaceae</taxon>
        <taxon>Ramlibacter</taxon>
    </lineage>
</organism>
<proteinExistence type="predicted"/>
<dbReference type="InterPro" id="IPR029063">
    <property type="entry name" value="SAM-dependent_MTases_sf"/>
</dbReference>
<gene>
    <name evidence="2" type="ORF">JJ685_28050</name>
</gene>
<dbReference type="InterPro" id="IPR050508">
    <property type="entry name" value="Methyltransf_Superfamily"/>
</dbReference>
<keyword evidence="2" id="KW-0489">Methyltransferase</keyword>
<comment type="caution">
    <text evidence="2">The sequence shown here is derived from an EMBL/GenBank/DDBJ whole genome shotgun (WGS) entry which is preliminary data.</text>
</comment>
<dbReference type="GO" id="GO:0032259">
    <property type="term" value="P:methylation"/>
    <property type="evidence" value="ECO:0007669"/>
    <property type="project" value="UniProtKB-KW"/>
</dbReference>
<dbReference type="RefSeq" id="WP_201677689.1">
    <property type="nucleotide sequence ID" value="NZ_JAEQNE010000011.1"/>
</dbReference>
<dbReference type="PANTHER" id="PTHR42912:SF93">
    <property type="entry name" value="N6-ADENOSINE-METHYLTRANSFERASE TMT1A"/>
    <property type="match status" value="1"/>
</dbReference>
<dbReference type="SUPFAM" id="SSF53335">
    <property type="entry name" value="S-adenosyl-L-methionine-dependent methyltransferases"/>
    <property type="match status" value="1"/>
</dbReference>
<dbReference type="Gene3D" id="3.40.50.150">
    <property type="entry name" value="Vaccinia Virus protein VP39"/>
    <property type="match status" value="1"/>
</dbReference>
<evidence type="ECO:0000313" key="3">
    <source>
        <dbReference type="Proteomes" id="UP000599109"/>
    </source>
</evidence>
<keyword evidence="2" id="KW-0808">Transferase</keyword>
<dbReference type="Proteomes" id="UP000599109">
    <property type="component" value="Unassembled WGS sequence"/>
</dbReference>
<dbReference type="Pfam" id="PF08241">
    <property type="entry name" value="Methyltransf_11"/>
    <property type="match status" value="1"/>
</dbReference>
<dbReference type="CDD" id="cd02440">
    <property type="entry name" value="AdoMet_MTases"/>
    <property type="match status" value="1"/>
</dbReference>
<dbReference type="GO" id="GO:0008757">
    <property type="term" value="F:S-adenosylmethionine-dependent methyltransferase activity"/>
    <property type="evidence" value="ECO:0007669"/>
    <property type="project" value="InterPro"/>
</dbReference>
<dbReference type="InterPro" id="IPR013216">
    <property type="entry name" value="Methyltransf_11"/>
</dbReference>
<reference evidence="2 3" key="1">
    <citation type="journal article" date="2017" name="Int. J. Syst. Evol. Microbiol.">
        <title>Ramlibacter monticola sp. nov., isolated from forest soil.</title>
        <authorList>
            <person name="Chaudhary D.K."/>
            <person name="Kim J."/>
        </authorList>
    </citation>
    <scope>NUCLEOTIDE SEQUENCE [LARGE SCALE GENOMIC DNA]</scope>
    <source>
        <strain evidence="2 3">KACC 19175</strain>
    </source>
</reference>
<name>A0A936Z4U2_9BURK</name>